<feature type="transmembrane region" description="Helical" evidence="1">
    <location>
        <begin position="198"/>
        <end position="220"/>
    </location>
</feature>
<dbReference type="InterPro" id="IPR036259">
    <property type="entry name" value="MFS_trans_sf"/>
</dbReference>
<evidence type="ECO:0000313" key="2">
    <source>
        <dbReference type="EMBL" id="AJS10396.1"/>
    </source>
</evidence>
<feature type="transmembrane region" description="Helical" evidence="1">
    <location>
        <begin position="349"/>
        <end position="371"/>
    </location>
</feature>
<dbReference type="Gene3D" id="1.20.1250.20">
    <property type="entry name" value="MFS general substrate transporter like domains"/>
    <property type="match status" value="2"/>
</dbReference>
<dbReference type="InterPro" id="IPR010645">
    <property type="entry name" value="MFS_4"/>
</dbReference>
<dbReference type="PANTHER" id="PTHR23537:SF1">
    <property type="entry name" value="SUGAR TRANSPORTER"/>
    <property type="match status" value="1"/>
</dbReference>
<feature type="transmembrane region" description="Helical" evidence="1">
    <location>
        <begin position="99"/>
        <end position="119"/>
    </location>
</feature>
<keyword evidence="2" id="KW-0614">Plasmid</keyword>
<feature type="transmembrane region" description="Helical" evidence="1">
    <location>
        <begin position="41"/>
        <end position="60"/>
    </location>
</feature>
<dbReference type="GO" id="GO:0005886">
    <property type="term" value="C:plasma membrane"/>
    <property type="evidence" value="ECO:0007669"/>
    <property type="project" value="TreeGrafter"/>
</dbReference>
<dbReference type="Pfam" id="PF06779">
    <property type="entry name" value="MFS_4"/>
    <property type="match status" value="1"/>
</dbReference>
<dbReference type="RefSeq" id="WP_172686332.1">
    <property type="nucleotide sequence ID" value="NZ_KM583814.1"/>
</dbReference>
<feature type="transmembrane region" description="Helical" evidence="1">
    <location>
        <begin position="292"/>
        <end position="312"/>
    </location>
</feature>
<reference evidence="2" key="1">
    <citation type="submission" date="2014-09" db="EMBL/GenBank/DDBJ databases">
        <title>Plasmid profiling of clinical strains of Helicobacter pylori from Malaysia.</title>
        <authorList>
            <person name="Ooi M.K."/>
            <person name="Gan H.Y."/>
            <person name="Loke M.F."/>
            <person name="Gan H.M."/>
            <person name="Goh K.L."/>
            <person name="Vadivelu J."/>
            <person name="Dieye Y."/>
        </authorList>
    </citation>
    <scope>NUCLEOTIDE SEQUENCE</scope>
    <source>
        <strain evidence="2">UM134</strain>
        <plasmid evidence="2">pUM134</plasmid>
    </source>
</reference>
<protein>
    <submittedName>
        <fullName evidence="2">Putative Major Facilitator Superfamily (MFS) substrate translocator</fullName>
    </submittedName>
</protein>
<dbReference type="EMBL" id="KM583814">
    <property type="protein sequence ID" value="AJS10396.1"/>
    <property type="molecule type" value="Genomic_DNA"/>
</dbReference>
<accession>A0A0D3RKS5</accession>
<feature type="transmembrane region" description="Helical" evidence="1">
    <location>
        <begin position="268"/>
        <end position="286"/>
    </location>
</feature>
<keyword evidence="1" id="KW-0472">Membrane</keyword>
<organism evidence="2">
    <name type="scientific">Helicobacter pylori</name>
    <name type="common">Campylobacter pylori</name>
    <dbReference type="NCBI Taxonomy" id="210"/>
    <lineage>
        <taxon>Bacteria</taxon>
        <taxon>Pseudomonadati</taxon>
        <taxon>Campylobacterota</taxon>
        <taxon>Epsilonproteobacteria</taxon>
        <taxon>Campylobacterales</taxon>
        <taxon>Helicobacteraceae</taxon>
        <taxon>Helicobacter</taxon>
    </lineage>
</organism>
<keyword evidence="1" id="KW-0812">Transmembrane</keyword>
<feature type="transmembrane region" description="Helical" evidence="1">
    <location>
        <begin position="324"/>
        <end position="343"/>
    </location>
</feature>
<sequence>MRVFVCFLGTFLSNGLARFGYVVLIPLLILSGNLTPNQSFQLGIAILIGYIFGSLSIKFLNRFIPLESIAKISFFLIALSFFACYFENIPFFWLWTWRFIAGVASSALMILAAPLSLPYIKENQRAKIGGFIFSGIGIGAIFSGFILPLISSYNIKLTWIFLGSISLIAFVCALIWLKNLSFVNKPNKQEENKFKLPLFLWLLIISYALNAIGFLPHTLFWVDYLIRNLNISPTIAGTSWAFFGFGATLGSLLSGSIAYILGIKKAHIFLLILKSIACFLPIFFHQVSLLNLSIFMMGATTTANVNLTNMMALNIVGTQHFARASSWLTFSFGIFQALFSYIFTVFLGYLGYFLVFAICGACLVLSFVVLFPIKIQTDVKKVGD</sequence>
<dbReference type="AlphaFoldDB" id="A0A0D3RKS5"/>
<geneLocation type="plasmid" evidence="2">
    <name>pUM134</name>
</geneLocation>
<name>A0A0D3RKS5_HELPX</name>
<feature type="transmembrane region" description="Helical" evidence="1">
    <location>
        <begin position="72"/>
        <end position="93"/>
    </location>
</feature>
<proteinExistence type="predicted"/>
<dbReference type="PANTHER" id="PTHR23537">
    <property type="match status" value="1"/>
</dbReference>
<evidence type="ECO:0000256" key="1">
    <source>
        <dbReference type="SAM" id="Phobius"/>
    </source>
</evidence>
<feature type="transmembrane region" description="Helical" evidence="1">
    <location>
        <begin position="131"/>
        <end position="151"/>
    </location>
</feature>
<keyword evidence="1" id="KW-1133">Transmembrane helix</keyword>
<dbReference type="SUPFAM" id="SSF103473">
    <property type="entry name" value="MFS general substrate transporter"/>
    <property type="match status" value="1"/>
</dbReference>
<feature type="transmembrane region" description="Helical" evidence="1">
    <location>
        <begin position="157"/>
        <end position="177"/>
    </location>
</feature>
<feature type="transmembrane region" description="Helical" evidence="1">
    <location>
        <begin position="240"/>
        <end position="261"/>
    </location>
</feature>